<keyword evidence="5" id="KW-0812">Transmembrane</keyword>
<evidence type="ECO:0000256" key="3">
    <source>
        <dbReference type="ARBA" id="ARBA00022679"/>
    </source>
</evidence>
<dbReference type="InterPro" id="IPR003660">
    <property type="entry name" value="HAMP_dom"/>
</dbReference>
<dbReference type="EMBL" id="CP058649">
    <property type="protein sequence ID" value="QUI22360.1"/>
    <property type="molecule type" value="Genomic_DNA"/>
</dbReference>
<dbReference type="Pfam" id="PF06580">
    <property type="entry name" value="His_kinase"/>
    <property type="match status" value="1"/>
</dbReference>
<protein>
    <submittedName>
        <fullName evidence="7">Sensor histidine kinase</fullName>
    </submittedName>
</protein>
<dbReference type="InterPro" id="IPR010559">
    <property type="entry name" value="Sig_transdc_His_kin_internal"/>
</dbReference>
<dbReference type="PANTHER" id="PTHR34220:SF7">
    <property type="entry name" value="SENSOR HISTIDINE KINASE YPDA"/>
    <property type="match status" value="1"/>
</dbReference>
<evidence type="ECO:0000259" key="6">
    <source>
        <dbReference type="PROSITE" id="PS50885"/>
    </source>
</evidence>
<dbReference type="Pfam" id="PF02518">
    <property type="entry name" value="HATPase_c"/>
    <property type="match status" value="1"/>
</dbReference>
<dbReference type="SUPFAM" id="SSF158472">
    <property type="entry name" value="HAMP domain-like"/>
    <property type="match status" value="1"/>
</dbReference>
<keyword evidence="5" id="KW-1133">Transmembrane helix</keyword>
<dbReference type="InterPro" id="IPR036890">
    <property type="entry name" value="HATPase_C_sf"/>
</dbReference>
<dbReference type="GO" id="GO:0016020">
    <property type="term" value="C:membrane"/>
    <property type="evidence" value="ECO:0007669"/>
    <property type="project" value="UniProtKB-SubCell"/>
</dbReference>
<feature type="transmembrane region" description="Helical" evidence="5">
    <location>
        <begin position="12"/>
        <end position="36"/>
    </location>
</feature>
<evidence type="ECO:0000256" key="4">
    <source>
        <dbReference type="ARBA" id="ARBA00022777"/>
    </source>
</evidence>
<keyword evidence="2" id="KW-0597">Phosphoprotein</keyword>
<dbReference type="SUPFAM" id="SSF55874">
    <property type="entry name" value="ATPase domain of HSP90 chaperone/DNA topoisomerase II/histidine kinase"/>
    <property type="match status" value="1"/>
</dbReference>
<dbReference type="Gene3D" id="6.10.340.10">
    <property type="match status" value="1"/>
</dbReference>
<dbReference type="Proteomes" id="UP000683246">
    <property type="component" value="Chromosome"/>
</dbReference>
<dbReference type="InterPro" id="IPR050640">
    <property type="entry name" value="Bact_2-comp_sensor_kinase"/>
</dbReference>
<evidence type="ECO:0000256" key="5">
    <source>
        <dbReference type="SAM" id="Phobius"/>
    </source>
</evidence>
<dbReference type="PANTHER" id="PTHR34220">
    <property type="entry name" value="SENSOR HISTIDINE KINASE YPDA"/>
    <property type="match status" value="1"/>
</dbReference>
<keyword evidence="3" id="KW-0808">Transferase</keyword>
<keyword evidence="5" id="KW-0472">Membrane</keyword>
<feature type="domain" description="HAMP" evidence="6">
    <location>
        <begin position="312"/>
        <end position="364"/>
    </location>
</feature>
<keyword evidence="8" id="KW-1185">Reference proteome</keyword>
<evidence type="ECO:0000313" key="8">
    <source>
        <dbReference type="Proteomes" id="UP000683246"/>
    </source>
</evidence>
<dbReference type="AlphaFoldDB" id="A0A8J8SG41"/>
<dbReference type="CDD" id="cd06225">
    <property type="entry name" value="HAMP"/>
    <property type="match status" value="1"/>
</dbReference>
<comment type="subcellular location">
    <subcellularLocation>
        <location evidence="1">Membrane</location>
    </subcellularLocation>
</comment>
<dbReference type="Gene3D" id="3.30.565.10">
    <property type="entry name" value="Histidine kinase-like ATPase, C-terminal domain"/>
    <property type="match status" value="1"/>
</dbReference>
<evidence type="ECO:0000313" key="7">
    <source>
        <dbReference type="EMBL" id="QUI22360.1"/>
    </source>
</evidence>
<gene>
    <name evidence="7" type="ORF">HZI73_08625</name>
</gene>
<dbReference type="SMART" id="SM00304">
    <property type="entry name" value="HAMP"/>
    <property type="match status" value="1"/>
</dbReference>
<organism evidence="7 8">
    <name type="scientific">Vallitalea pronyensis</name>
    <dbReference type="NCBI Taxonomy" id="1348613"/>
    <lineage>
        <taxon>Bacteria</taxon>
        <taxon>Bacillati</taxon>
        <taxon>Bacillota</taxon>
        <taxon>Clostridia</taxon>
        <taxon>Lachnospirales</taxon>
        <taxon>Vallitaleaceae</taxon>
        <taxon>Vallitalea</taxon>
    </lineage>
</organism>
<dbReference type="KEGG" id="vpy:HZI73_08625"/>
<dbReference type="RefSeq" id="WP_212697844.1">
    <property type="nucleotide sequence ID" value="NZ_CP058649.1"/>
</dbReference>
<evidence type="ECO:0000256" key="1">
    <source>
        <dbReference type="ARBA" id="ARBA00004370"/>
    </source>
</evidence>
<proteinExistence type="predicted"/>
<reference evidence="7" key="1">
    <citation type="submission" date="2020-07" db="EMBL/GenBank/DDBJ databases">
        <title>Vallitalea pronyensis genome.</title>
        <authorList>
            <person name="Postec A."/>
        </authorList>
    </citation>
    <scope>NUCLEOTIDE SEQUENCE</scope>
    <source>
        <strain evidence="7">FatNI3</strain>
    </source>
</reference>
<feature type="transmembrane region" description="Helical" evidence="5">
    <location>
        <begin position="288"/>
        <end position="310"/>
    </location>
</feature>
<name>A0A8J8SG41_9FIRM</name>
<accession>A0A8J8SG41</accession>
<keyword evidence="4 7" id="KW-0418">Kinase</keyword>
<sequence length="596" mass="69727">MNFIKKVDDIPIRLKFVSVYMIFILIPMVIIYGVFFTRISKEVRLREETELSQSLDRVHKDLMFLSEGCLYIARDIAIDRSLNALLDYTYPFSSDYYAAYYNTLRDSIQRYQSVFNNVVKVSVFTNNPTMDPGAFFYPLDQAKDSLWFQEYKRYDKQSAFVGWVEENTLIQKKRNKQISLIRKMDEFNQYNTYEKYIKIDVNLIKIENILQKESLMTFLLVNQQGQILVTSDDAYLYNNSKELSVFDKGIYHGKNKVLTKTITIIDNQNWNIIGIGSTSRLSKRIQNYGILIFGLCLLSFLLSIIMIYIFSNSYNRRIHMLQKHMKKVEHSDFSLIRQDGGKDEIGYLMRSFNKMTHRINDLVNKVLYFELREKEHQLASVKAELNYLQSQMDPHFLFNTLNAILVVCNRKNYTDITEIIKYLSKTLRRLLVWDDVMVPIEDEINFTEMYLKIEKFRFQDKFDYTIELEDAVKHYKIPKMTIQPFVENACKHGIQASKDNGQVLVRIYGLGEQIVMVIQDNGVGMPTEKVAELLQDNSQGNIGINNVYKRLKLNYQDAFHMKIESALQLGTTVMIHLPNPDHNRASSEIEGGVVNG</sequence>
<evidence type="ECO:0000256" key="2">
    <source>
        <dbReference type="ARBA" id="ARBA00022553"/>
    </source>
</evidence>
<dbReference type="GO" id="GO:0000155">
    <property type="term" value="F:phosphorelay sensor kinase activity"/>
    <property type="evidence" value="ECO:0007669"/>
    <property type="project" value="InterPro"/>
</dbReference>
<dbReference type="InterPro" id="IPR003594">
    <property type="entry name" value="HATPase_dom"/>
</dbReference>
<dbReference type="PROSITE" id="PS50885">
    <property type="entry name" value="HAMP"/>
    <property type="match status" value="1"/>
</dbReference>